<evidence type="ECO:0000313" key="2">
    <source>
        <dbReference type="Proteomes" id="UP001295423"/>
    </source>
</evidence>
<proteinExistence type="predicted"/>
<gene>
    <name evidence="1" type="ORF">CYCCA115_LOCUS16101</name>
</gene>
<name>A0AAD2FXL8_9STRA</name>
<organism evidence="1 2">
    <name type="scientific">Cylindrotheca closterium</name>
    <dbReference type="NCBI Taxonomy" id="2856"/>
    <lineage>
        <taxon>Eukaryota</taxon>
        <taxon>Sar</taxon>
        <taxon>Stramenopiles</taxon>
        <taxon>Ochrophyta</taxon>
        <taxon>Bacillariophyta</taxon>
        <taxon>Bacillariophyceae</taxon>
        <taxon>Bacillariophycidae</taxon>
        <taxon>Bacillariales</taxon>
        <taxon>Bacillariaceae</taxon>
        <taxon>Cylindrotheca</taxon>
    </lineage>
</organism>
<sequence>MLFQLKLSCGRMTLIPTIPKKKQGIGTPQDDYHSGCNAYLLSLEPSSRDERAVKSKIAEELIALSQPTSFYWPVDSLKGKEVKIALQLLCTLQDRPERSSWVCFTYGNGRYGGRFGWAVDLSQGIAFKNLPSCAECHNSRMTNGQQRRRPQCNCADWNMMFIIFKIPKNYPSFKIFLSCIQFFDALRQQKSGENGKDRIPKWRTTFNYLGLLNYPDLVREHDPVRPLSELDFKCGALIQLLTKRFSSGTHGETLAYNVANAYYKDKSFRNVLRDAKPSFLSSMDEELFSEPATLKILQAIDQEIKEGTTKGGETRIEDEMICNTNSNFVRYKDIETANRHLFTRNNLITGIVMENARYFVLVGRNREEERYYQIEPDMYHISLCGADYFIWRICSDDEVKDELEKIRVQNSTHYFLVLPLLNNLTETALTTLAIRHFNEFGGFRITRILSKIA</sequence>
<dbReference type="EMBL" id="CAKOGP040001903">
    <property type="protein sequence ID" value="CAJ1956155.1"/>
    <property type="molecule type" value="Genomic_DNA"/>
</dbReference>
<evidence type="ECO:0000313" key="1">
    <source>
        <dbReference type="EMBL" id="CAJ1956155.1"/>
    </source>
</evidence>
<dbReference type="Proteomes" id="UP001295423">
    <property type="component" value="Unassembled WGS sequence"/>
</dbReference>
<accession>A0AAD2FXL8</accession>
<dbReference type="AlphaFoldDB" id="A0AAD2FXL8"/>
<protein>
    <submittedName>
        <fullName evidence="1">Uncharacterized protein</fullName>
    </submittedName>
</protein>
<reference evidence="1" key="1">
    <citation type="submission" date="2023-08" db="EMBL/GenBank/DDBJ databases">
        <authorList>
            <person name="Audoor S."/>
            <person name="Bilcke G."/>
        </authorList>
    </citation>
    <scope>NUCLEOTIDE SEQUENCE</scope>
</reference>
<keyword evidence="2" id="KW-1185">Reference proteome</keyword>
<comment type="caution">
    <text evidence="1">The sequence shown here is derived from an EMBL/GenBank/DDBJ whole genome shotgun (WGS) entry which is preliminary data.</text>
</comment>